<proteinExistence type="predicted"/>
<dbReference type="AlphaFoldDB" id="A0AAD9ZFF2"/>
<keyword evidence="2" id="KW-1185">Reference proteome</keyword>
<dbReference type="EMBL" id="JASNWA010000004">
    <property type="protein sequence ID" value="KAK3175885.1"/>
    <property type="molecule type" value="Genomic_DNA"/>
</dbReference>
<reference evidence="1" key="1">
    <citation type="submission" date="2022-11" db="EMBL/GenBank/DDBJ databases">
        <title>Chromosomal genome sequence assembly and mating type (MAT) locus characterization of the leprose asexual lichenized fungus Lepraria neglecta (Nyl.) Erichsen.</title>
        <authorList>
            <person name="Allen J.L."/>
            <person name="Pfeffer B."/>
        </authorList>
    </citation>
    <scope>NUCLEOTIDE SEQUENCE</scope>
    <source>
        <strain evidence="1">Allen 5258</strain>
    </source>
</reference>
<evidence type="ECO:0000313" key="2">
    <source>
        <dbReference type="Proteomes" id="UP001276659"/>
    </source>
</evidence>
<accession>A0AAD9ZFF2</accession>
<protein>
    <submittedName>
        <fullName evidence="1">Uncharacterized protein</fullName>
    </submittedName>
</protein>
<dbReference type="Proteomes" id="UP001276659">
    <property type="component" value="Unassembled WGS sequence"/>
</dbReference>
<name>A0AAD9ZFF2_9LECA</name>
<organism evidence="1 2">
    <name type="scientific">Lepraria neglecta</name>
    <dbReference type="NCBI Taxonomy" id="209136"/>
    <lineage>
        <taxon>Eukaryota</taxon>
        <taxon>Fungi</taxon>
        <taxon>Dikarya</taxon>
        <taxon>Ascomycota</taxon>
        <taxon>Pezizomycotina</taxon>
        <taxon>Lecanoromycetes</taxon>
        <taxon>OSLEUM clade</taxon>
        <taxon>Lecanoromycetidae</taxon>
        <taxon>Lecanorales</taxon>
        <taxon>Lecanorineae</taxon>
        <taxon>Stereocaulaceae</taxon>
        <taxon>Lepraria</taxon>
    </lineage>
</organism>
<comment type="caution">
    <text evidence="1">The sequence shown here is derived from an EMBL/GenBank/DDBJ whole genome shotgun (WGS) entry which is preliminary data.</text>
</comment>
<sequence length="164" mass="18468">MLLAKSLFEANDIAHNALQDVGNHVMWGESTPAEALLDCLEGMVYSVVNVINEKDFTRQISARGGKFRELRDRAMALAREKNTDSVNAFLVKVQEHEEQGREVVYWLVLLLGNEAWRGGFKGRKTCKEIGLEERFLLHGYDDSVIVLALSEGTIEIMIAMFIPV</sequence>
<gene>
    <name evidence="1" type="ORF">OEA41_007207</name>
</gene>
<evidence type="ECO:0000313" key="1">
    <source>
        <dbReference type="EMBL" id="KAK3175885.1"/>
    </source>
</evidence>